<keyword evidence="7" id="KW-0479">Metal-binding</keyword>
<keyword evidence="9" id="KW-0862">Zinc</keyword>
<evidence type="ECO:0000256" key="12">
    <source>
        <dbReference type="ARBA" id="ARBA00023136"/>
    </source>
</evidence>
<evidence type="ECO:0000256" key="3">
    <source>
        <dbReference type="ARBA" id="ARBA00007931"/>
    </source>
</evidence>
<name>A0A1F5C8I8_9BACT</name>
<accession>A0A1F5C8I8</accession>
<keyword evidence="12 13" id="KW-0472">Membrane</keyword>
<organism evidence="15 16">
    <name type="scientific">Candidatus Azambacteria bacterium RIFCSPLOWO2_01_FULL_37_9</name>
    <dbReference type="NCBI Taxonomy" id="1797297"/>
    <lineage>
        <taxon>Bacteria</taxon>
        <taxon>Candidatus Azamiibacteriota</taxon>
    </lineage>
</organism>
<comment type="subcellular location">
    <subcellularLocation>
        <location evidence="2">Cell membrane</location>
        <topology evidence="2">Multi-pass membrane protein</topology>
    </subcellularLocation>
</comment>
<evidence type="ECO:0000256" key="4">
    <source>
        <dbReference type="ARBA" id="ARBA00022475"/>
    </source>
</evidence>
<gene>
    <name evidence="15" type="ORF">A2907_01760</name>
</gene>
<keyword evidence="6 13" id="KW-0812">Transmembrane</keyword>
<evidence type="ECO:0000256" key="1">
    <source>
        <dbReference type="ARBA" id="ARBA00001947"/>
    </source>
</evidence>
<feature type="transmembrane region" description="Helical" evidence="13">
    <location>
        <begin position="51"/>
        <end position="74"/>
    </location>
</feature>
<dbReference type="GO" id="GO:0005886">
    <property type="term" value="C:plasma membrane"/>
    <property type="evidence" value="ECO:0007669"/>
    <property type="project" value="UniProtKB-SubCell"/>
</dbReference>
<dbReference type="PANTHER" id="PTHR35864">
    <property type="entry name" value="ZINC METALLOPROTEASE MJ0611-RELATED"/>
    <property type="match status" value="1"/>
</dbReference>
<feature type="transmembrane region" description="Helical" evidence="13">
    <location>
        <begin position="129"/>
        <end position="151"/>
    </location>
</feature>
<dbReference type="GO" id="GO:0046872">
    <property type="term" value="F:metal ion binding"/>
    <property type="evidence" value="ECO:0007669"/>
    <property type="project" value="UniProtKB-KW"/>
</dbReference>
<evidence type="ECO:0000256" key="13">
    <source>
        <dbReference type="SAM" id="Phobius"/>
    </source>
</evidence>
<comment type="cofactor">
    <cofactor evidence="1">
        <name>Zn(2+)</name>
        <dbReference type="ChEBI" id="CHEBI:29105"/>
    </cofactor>
</comment>
<dbReference type="GO" id="GO:0006508">
    <property type="term" value="P:proteolysis"/>
    <property type="evidence" value="ECO:0007669"/>
    <property type="project" value="UniProtKB-KW"/>
</dbReference>
<dbReference type="PANTHER" id="PTHR35864:SF1">
    <property type="entry name" value="ZINC METALLOPROTEASE YWHC-RELATED"/>
    <property type="match status" value="1"/>
</dbReference>
<feature type="transmembrane region" description="Helical" evidence="13">
    <location>
        <begin position="94"/>
        <end position="117"/>
    </location>
</feature>
<evidence type="ECO:0000256" key="10">
    <source>
        <dbReference type="ARBA" id="ARBA00022989"/>
    </source>
</evidence>
<comment type="similarity">
    <text evidence="3">Belongs to the peptidase M50B family.</text>
</comment>
<dbReference type="InterPro" id="IPR044537">
    <property type="entry name" value="Rip2-like"/>
</dbReference>
<comment type="caution">
    <text evidence="15">The sequence shown here is derived from an EMBL/GenBank/DDBJ whole genome shotgun (WGS) entry which is preliminary data.</text>
</comment>
<dbReference type="Proteomes" id="UP000177947">
    <property type="component" value="Unassembled WGS sequence"/>
</dbReference>
<evidence type="ECO:0000256" key="5">
    <source>
        <dbReference type="ARBA" id="ARBA00022670"/>
    </source>
</evidence>
<dbReference type="AlphaFoldDB" id="A0A1F5C8I8"/>
<proteinExistence type="inferred from homology"/>
<dbReference type="Pfam" id="PF02163">
    <property type="entry name" value="Peptidase_M50"/>
    <property type="match status" value="1"/>
</dbReference>
<evidence type="ECO:0000256" key="7">
    <source>
        <dbReference type="ARBA" id="ARBA00022723"/>
    </source>
</evidence>
<evidence type="ECO:0000256" key="8">
    <source>
        <dbReference type="ARBA" id="ARBA00022801"/>
    </source>
</evidence>
<evidence type="ECO:0000259" key="14">
    <source>
        <dbReference type="Pfam" id="PF02163"/>
    </source>
</evidence>
<keyword evidence="5" id="KW-0645">Protease</keyword>
<keyword evidence="10 13" id="KW-1133">Transmembrane helix</keyword>
<evidence type="ECO:0000256" key="6">
    <source>
        <dbReference type="ARBA" id="ARBA00022692"/>
    </source>
</evidence>
<dbReference type="InterPro" id="IPR052348">
    <property type="entry name" value="Metallopeptidase_M50B"/>
</dbReference>
<evidence type="ECO:0000313" key="15">
    <source>
        <dbReference type="EMBL" id="OGD39182.1"/>
    </source>
</evidence>
<reference evidence="15 16" key="1">
    <citation type="journal article" date="2016" name="Nat. Commun.">
        <title>Thousands of microbial genomes shed light on interconnected biogeochemical processes in an aquifer system.</title>
        <authorList>
            <person name="Anantharaman K."/>
            <person name="Brown C.T."/>
            <person name="Hug L.A."/>
            <person name="Sharon I."/>
            <person name="Castelle C.J."/>
            <person name="Probst A.J."/>
            <person name="Thomas B.C."/>
            <person name="Singh A."/>
            <person name="Wilkins M.J."/>
            <person name="Karaoz U."/>
            <person name="Brodie E.L."/>
            <person name="Williams K.H."/>
            <person name="Hubbard S.S."/>
            <person name="Banfield J.F."/>
        </authorList>
    </citation>
    <scope>NUCLEOTIDE SEQUENCE [LARGE SCALE GENOMIC DNA]</scope>
</reference>
<evidence type="ECO:0000256" key="9">
    <source>
        <dbReference type="ARBA" id="ARBA00022833"/>
    </source>
</evidence>
<keyword evidence="4" id="KW-1003">Cell membrane</keyword>
<feature type="transmembrane region" description="Helical" evidence="13">
    <location>
        <begin position="171"/>
        <end position="191"/>
    </location>
</feature>
<dbReference type="GO" id="GO:0008237">
    <property type="term" value="F:metallopeptidase activity"/>
    <property type="evidence" value="ECO:0007669"/>
    <property type="project" value="UniProtKB-KW"/>
</dbReference>
<dbReference type="EMBL" id="MEYQ01000014">
    <property type="protein sequence ID" value="OGD39182.1"/>
    <property type="molecule type" value="Genomic_DNA"/>
</dbReference>
<evidence type="ECO:0000256" key="11">
    <source>
        <dbReference type="ARBA" id="ARBA00023049"/>
    </source>
</evidence>
<feature type="domain" description="Peptidase M50" evidence="14">
    <location>
        <begin position="11"/>
        <end position="179"/>
    </location>
</feature>
<evidence type="ECO:0000256" key="2">
    <source>
        <dbReference type="ARBA" id="ARBA00004651"/>
    </source>
</evidence>
<dbReference type="InterPro" id="IPR008915">
    <property type="entry name" value="Peptidase_M50"/>
</dbReference>
<keyword evidence="8" id="KW-0378">Hydrolase</keyword>
<dbReference type="CDD" id="cd06158">
    <property type="entry name" value="S2P-M50_like_1"/>
    <property type="match status" value="1"/>
</dbReference>
<feature type="transmembrane region" description="Helical" evidence="13">
    <location>
        <begin position="6"/>
        <end position="30"/>
    </location>
</feature>
<evidence type="ECO:0000313" key="16">
    <source>
        <dbReference type="Proteomes" id="UP000177947"/>
    </source>
</evidence>
<keyword evidence="11" id="KW-0482">Metalloprotease</keyword>
<protein>
    <recommendedName>
        <fullName evidence="14">Peptidase M50 domain-containing protein</fullName>
    </recommendedName>
</protein>
<sequence length="212" mass="23594">MNPIIINFFVYLVIVISAIFHEYAHGYVAYQLGDPTAKNAGRLTLNPLAHIDLMGTVIMPLVLMVLAGIFIGWAKPVPYNPNFLSDKKHGTLKVGIAGIATNFFIALSLGLFLRFFSSLPFILNVFGPLFLQFIAMVVYINLFLALFNFIPFPPLDGSKIFESLFPRQWKYFMQMGMFGVFAAIFLAFLVLPTIANFVFSIITGQGFGAGLF</sequence>